<feature type="non-terminal residue" evidence="1">
    <location>
        <position position="206"/>
    </location>
</feature>
<comment type="caution">
    <text evidence="1">The sequence shown here is derived from an EMBL/GenBank/DDBJ whole genome shotgun (WGS) entry which is preliminary data.</text>
</comment>
<protein>
    <recommendedName>
        <fullName evidence="3">Anaphase-promoting complex subunit 5</fullName>
    </recommendedName>
</protein>
<evidence type="ECO:0000313" key="1">
    <source>
        <dbReference type="EMBL" id="CAE8707314.1"/>
    </source>
</evidence>
<accession>A0A813KKM0</accession>
<dbReference type="Gene3D" id="1.25.40.10">
    <property type="entry name" value="Tetratricopeptide repeat domain"/>
    <property type="match status" value="2"/>
</dbReference>
<reference evidence="1" key="1">
    <citation type="submission" date="2021-02" db="EMBL/GenBank/DDBJ databases">
        <authorList>
            <person name="Dougan E. K."/>
            <person name="Rhodes N."/>
            <person name="Thang M."/>
            <person name="Chan C."/>
        </authorList>
    </citation>
    <scope>NUCLEOTIDE SEQUENCE</scope>
</reference>
<dbReference type="EMBL" id="CAJNNW010031370">
    <property type="protein sequence ID" value="CAE8707314.1"/>
    <property type="molecule type" value="Genomic_DNA"/>
</dbReference>
<dbReference type="InterPro" id="IPR011990">
    <property type="entry name" value="TPR-like_helical_dom_sf"/>
</dbReference>
<dbReference type="SUPFAM" id="SSF48452">
    <property type="entry name" value="TPR-like"/>
    <property type="match status" value="1"/>
</dbReference>
<gene>
    <name evidence="1" type="ORF">PGLA2088_LOCUS34478</name>
</gene>
<dbReference type="AlphaFoldDB" id="A0A813KKM0"/>
<proteinExistence type="predicted"/>
<name>A0A813KKM0_POLGL</name>
<organism evidence="1 2">
    <name type="scientific">Polarella glacialis</name>
    <name type="common">Dinoflagellate</name>
    <dbReference type="NCBI Taxonomy" id="89957"/>
    <lineage>
        <taxon>Eukaryota</taxon>
        <taxon>Sar</taxon>
        <taxon>Alveolata</taxon>
        <taxon>Dinophyceae</taxon>
        <taxon>Suessiales</taxon>
        <taxon>Suessiaceae</taxon>
        <taxon>Polarella</taxon>
    </lineage>
</organism>
<dbReference type="Proteomes" id="UP000626109">
    <property type="component" value="Unassembled WGS sequence"/>
</dbReference>
<evidence type="ECO:0008006" key="3">
    <source>
        <dbReference type="Google" id="ProtNLM"/>
    </source>
</evidence>
<evidence type="ECO:0000313" key="2">
    <source>
        <dbReference type="Proteomes" id="UP000626109"/>
    </source>
</evidence>
<feature type="non-terminal residue" evidence="1">
    <location>
        <position position="1"/>
    </location>
</feature>
<sequence length="206" mass="22118">VMMLLAEAEVLASLDEQRQALASAQEAISISRQVVDPSLECYALYKVCFDAHLQLRQEDEALDVLMEAWEIRRGLRSSGDESSRRVAAKAAETVARACQLSAPGVAEEAARDAVSLYQALGDRRGEAAALSLTAQLHLARGAYREAVRPAKESLALCQALGSRQGLVAATSSLVKAQSRSDDLLEALSSAQDGLAWFQSRSDARGE</sequence>